<evidence type="ECO:0000256" key="1">
    <source>
        <dbReference type="SAM" id="MobiDB-lite"/>
    </source>
</evidence>
<evidence type="ECO:0000313" key="2">
    <source>
        <dbReference type="EMBL" id="CAD0113991.1"/>
    </source>
</evidence>
<feature type="non-terminal residue" evidence="2">
    <location>
        <position position="415"/>
    </location>
</feature>
<reference evidence="2" key="1">
    <citation type="submission" date="2020-06" db="EMBL/GenBank/DDBJ databases">
        <authorList>
            <person name="Onetto C."/>
        </authorList>
    </citation>
    <scope>NUCLEOTIDE SEQUENCE</scope>
</reference>
<accession>A0A9N8KL15</accession>
<feature type="compositionally biased region" description="Basic residues" evidence="1">
    <location>
        <begin position="9"/>
        <end position="19"/>
    </location>
</feature>
<dbReference type="AlphaFoldDB" id="A0A9N8KL15"/>
<keyword evidence="3" id="KW-1185">Reference proteome</keyword>
<feature type="region of interest" description="Disordered" evidence="1">
    <location>
        <begin position="1"/>
        <end position="24"/>
    </location>
</feature>
<sequence length="415" mass="47405">TKQTARKSTGGKHPRKRLSSNRSKTLIITDHTGNNVTIPGGSSRVGLGFFPFQVYILASAASLCSDSEFPQKLRSYIISNDACIRFNENCHWRLEIFSLPQASVLDCINHHEQEKRYRKSVGKGPIMLNRKELLVVDDVEWGTKGLLSVEYTAQFLGRDGSEREFENHVNDHPSWQDDEEELALPKLRKDLTVLRYPNVNQLAERFLQFVWDDEGHEWAYSSLMERNVALAPSLPRDIEGYMSLMTAYVEVDEDIDSIGRECVICNHVRRPIDKTHFSFNLYVIGQRPESPQLLFNLLNERLLEYIPMKLHVYIVPDLSTAFSHHDDEMATRPSSGRLPTSYAGLPEQPQSHIFLYIDEYMVQHKGPKVVTRDPAMEGPMLEVMHAGSWGSAADMLLTYFTLCTETPRPRTLSCT</sequence>
<proteinExistence type="predicted"/>
<dbReference type="Proteomes" id="UP000745764">
    <property type="component" value="Unassembled WGS sequence"/>
</dbReference>
<organism evidence="2 3">
    <name type="scientific">Aureobasidium uvarum</name>
    <dbReference type="NCBI Taxonomy" id="2773716"/>
    <lineage>
        <taxon>Eukaryota</taxon>
        <taxon>Fungi</taxon>
        <taxon>Dikarya</taxon>
        <taxon>Ascomycota</taxon>
        <taxon>Pezizomycotina</taxon>
        <taxon>Dothideomycetes</taxon>
        <taxon>Dothideomycetidae</taxon>
        <taxon>Dothideales</taxon>
        <taxon>Saccotheciaceae</taxon>
        <taxon>Aureobasidium</taxon>
    </lineage>
</organism>
<comment type="caution">
    <text evidence="2">The sequence shown here is derived from an EMBL/GenBank/DDBJ whole genome shotgun (WGS) entry which is preliminary data.</text>
</comment>
<feature type="non-terminal residue" evidence="2">
    <location>
        <position position="1"/>
    </location>
</feature>
<evidence type="ECO:0000313" key="3">
    <source>
        <dbReference type="Proteomes" id="UP000745764"/>
    </source>
</evidence>
<dbReference type="EMBL" id="CAINUL010000016">
    <property type="protein sequence ID" value="CAD0113991.1"/>
    <property type="molecule type" value="Genomic_DNA"/>
</dbReference>
<dbReference type="OrthoDB" id="3832628at2759"/>
<protein>
    <submittedName>
        <fullName evidence="2">Uncharacterized protein</fullName>
    </submittedName>
</protein>
<name>A0A9N8KL15_9PEZI</name>
<gene>
    <name evidence="2" type="ORF">AWRI4620_LOCUS8246</name>
</gene>